<dbReference type="PANTHER" id="PTHR24279:SF120">
    <property type="entry name" value="CYTOCHROME P450"/>
    <property type="match status" value="1"/>
</dbReference>
<protein>
    <recommendedName>
        <fullName evidence="11">Cytochrome P450</fullName>
    </recommendedName>
</protein>
<dbReference type="AlphaFoldDB" id="A0A8S1BGY3"/>
<dbReference type="EMBL" id="CADEBC010000858">
    <property type="protein sequence ID" value="CAB3261432.1"/>
    <property type="molecule type" value="Genomic_DNA"/>
</dbReference>
<evidence type="ECO:0008006" key="11">
    <source>
        <dbReference type="Google" id="ProtNLM"/>
    </source>
</evidence>
<dbReference type="InterPro" id="IPR001128">
    <property type="entry name" value="Cyt_P450"/>
</dbReference>
<dbReference type="GO" id="GO:0020037">
    <property type="term" value="F:heme binding"/>
    <property type="evidence" value="ECO:0007669"/>
    <property type="project" value="InterPro"/>
</dbReference>
<dbReference type="InterPro" id="IPR036396">
    <property type="entry name" value="Cyt_P450_sf"/>
</dbReference>
<name>A0A8S1BGY3_ARCPL</name>
<comment type="caution">
    <text evidence="9">The sequence shown here is derived from an EMBL/GenBank/DDBJ whole genome shotgun (WGS) entry which is preliminary data.</text>
</comment>
<keyword evidence="7" id="KW-0503">Monooxygenase</keyword>
<dbReference type="SUPFAM" id="SSF48264">
    <property type="entry name" value="Cytochrome P450"/>
    <property type="match status" value="2"/>
</dbReference>
<evidence type="ECO:0000256" key="2">
    <source>
        <dbReference type="ARBA" id="ARBA00010617"/>
    </source>
</evidence>
<dbReference type="PRINTS" id="PR00463">
    <property type="entry name" value="EP450I"/>
</dbReference>
<evidence type="ECO:0000256" key="4">
    <source>
        <dbReference type="ARBA" id="ARBA00022723"/>
    </source>
</evidence>
<organism evidence="9 10">
    <name type="scientific">Arctia plantaginis</name>
    <name type="common">Wood tiger moth</name>
    <name type="synonym">Phalaena plantaginis</name>
    <dbReference type="NCBI Taxonomy" id="874455"/>
    <lineage>
        <taxon>Eukaryota</taxon>
        <taxon>Metazoa</taxon>
        <taxon>Ecdysozoa</taxon>
        <taxon>Arthropoda</taxon>
        <taxon>Hexapoda</taxon>
        <taxon>Insecta</taxon>
        <taxon>Pterygota</taxon>
        <taxon>Neoptera</taxon>
        <taxon>Endopterygota</taxon>
        <taxon>Lepidoptera</taxon>
        <taxon>Glossata</taxon>
        <taxon>Ditrysia</taxon>
        <taxon>Noctuoidea</taxon>
        <taxon>Erebidae</taxon>
        <taxon>Arctiinae</taxon>
        <taxon>Arctia</taxon>
    </lineage>
</organism>
<evidence type="ECO:0000256" key="7">
    <source>
        <dbReference type="ARBA" id="ARBA00023033"/>
    </source>
</evidence>
<dbReference type="CDD" id="cd11054">
    <property type="entry name" value="CYP24A1-like"/>
    <property type="match status" value="2"/>
</dbReference>
<dbReference type="InterPro" id="IPR050479">
    <property type="entry name" value="CYP11_CYP27_families"/>
</dbReference>
<evidence type="ECO:0000256" key="5">
    <source>
        <dbReference type="ARBA" id="ARBA00023002"/>
    </source>
</evidence>
<accession>A0A8S1BGY3</accession>
<comment type="cofactor">
    <cofactor evidence="1 8">
        <name>heme</name>
        <dbReference type="ChEBI" id="CHEBI:30413"/>
    </cofactor>
</comment>
<dbReference type="PANTHER" id="PTHR24279">
    <property type="entry name" value="CYTOCHROME P450"/>
    <property type="match status" value="1"/>
</dbReference>
<keyword evidence="10" id="KW-1185">Reference proteome</keyword>
<evidence type="ECO:0000313" key="10">
    <source>
        <dbReference type="Proteomes" id="UP000494106"/>
    </source>
</evidence>
<keyword evidence="6 8" id="KW-0408">Iron</keyword>
<dbReference type="PROSITE" id="PS00086">
    <property type="entry name" value="CYTOCHROME_P450"/>
    <property type="match status" value="1"/>
</dbReference>
<dbReference type="GO" id="GO:0005506">
    <property type="term" value="F:iron ion binding"/>
    <property type="evidence" value="ECO:0007669"/>
    <property type="project" value="InterPro"/>
</dbReference>
<evidence type="ECO:0000313" key="9">
    <source>
        <dbReference type="EMBL" id="CAB3261432.1"/>
    </source>
</evidence>
<dbReference type="InterPro" id="IPR017972">
    <property type="entry name" value="Cyt_P450_CS"/>
</dbReference>
<keyword evidence="3 8" id="KW-0349">Heme</keyword>
<dbReference type="PRINTS" id="PR00385">
    <property type="entry name" value="P450"/>
</dbReference>
<dbReference type="GO" id="GO:0016705">
    <property type="term" value="F:oxidoreductase activity, acting on paired donors, with incorporation or reduction of molecular oxygen"/>
    <property type="evidence" value="ECO:0007669"/>
    <property type="project" value="InterPro"/>
</dbReference>
<gene>
    <name evidence="9" type="ORF">APLA_LOCUS17874</name>
</gene>
<evidence type="ECO:0000256" key="6">
    <source>
        <dbReference type="ARBA" id="ARBA00023004"/>
    </source>
</evidence>
<reference evidence="9 10" key="1">
    <citation type="submission" date="2020-04" db="EMBL/GenBank/DDBJ databases">
        <authorList>
            <person name="Wallbank WR R."/>
            <person name="Pardo Diaz C."/>
            <person name="Kozak K."/>
            <person name="Martin S."/>
            <person name="Jiggins C."/>
            <person name="Moest M."/>
            <person name="Warren A I."/>
            <person name="Byers J.R.P. K."/>
            <person name="Montejo-Kovacevich G."/>
            <person name="Yen C E."/>
        </authorList>
    </citation>
    <scope>NUCLEOTIDE SEQUENCE [LARGE SCALE GENOMIC DNA]</scope>
</reference>
<evidence type="ECO:0000256" key="3">
    <source>
        <dbReference type="ARBA" id="ARBA00022617"/>
    </source>
</evidence>
<proteinExistence type="inferred from homology"/>
<dbReference type="Proteomes" id="UP000494106">
    <property type="component" value="Unassembled WGS sequence"/>
</dbReference>
<feature type="binding site" description="axial binding residue" evidence="8">
    <location>
        <position position="920"/>
    </location>
    <ligand>
        <name>heme</name>
        <dbReference type="ChEBI" id="CHEBI:30413"/>
    </ligand>
    <ligandPart>
        <name>Fe</name>
        <dbReference type="ChEBI" id="CHEBI:18248"/>
    </ligandPart>
</feature>
<keyword evidence="4 8" id="KW-0479">Metal-binding</keyword>
<dbReference type="InterPro" id="IPR002401">
    <property type="entry name" value="Cyt_P450_E_grp-I"/>
</dbReference>
<evidence type="ECO:0000256" key="1">
    <source>
        <dbReference type="ARBA" id="ARBA00001971"/>
    </source>
</evidence>
<sequence length="971" mass="112356">MSYKAVSECFSRSVFIVKPQQFSRNGSCVCNYSTSVQDAKPFKSIPGLSSLPYFGILHHFLPVIGQYGPKGNLFNIIGDLHKQFGPIVRLNGVFGRADTVMLFDPVDIDQVYRSQESNPLRSGFETLEYYREHVRSDKFDGFQGLITSHGAAWRDLRTKVNPALLKIKLVQLYTPPLDKIAQDFVDRLKRLKEDETYLRDNFDVEVEKWALECLGLVGLGARLGCLNDKLTPEVQQLIDCAKYIVQTTFQLDFLPKTWRYIATPTFKKLMKVYEKQWELSEMYIRQATKRINEREHDIPDGEKSIIEKLLAIDERVAIVMANEMLMAGIDTVSFALVGVLYNLASNPDKQETLRQELRSDDNQKRYLKACLKETLRIRSVLPSNLRMTDKDHVVRGYHIPPGIDVVVPNEYLSNLEEFYPEPNKFIPERWLADKTDPLYYGNAHPMHVYDIAYFNNYTKNLVMTRVKTFNKIYNLLHVKSRLILRHSSSYKLPRSMETAKPFKSIPGLPSLPYLGPLHHFLPLIGEFGFNINLFDLANILYKRYGPVVKINGIMGRADMVILFKPEDLYQVFRSQEHNPMRPAFETMEYYRDVLKKDTFDGIYGLTSAQGPKWRDFRKKVNPALLNLKLAKVYATPLEEIAQDFIDRLKHLTDDKKYLTDNFVYEMSKWSLESVAFVGLRARLESLKENLTPKHPASILTQCAKDIGLLSIQLEFLPNPWKYIATSAYKKLIQAYDTQLKLCTMYIEQAKRQINKRGYDIPEEDKSIVEKLVAIDERVAIMMAVEMLLAGVDTVSFTVTGLIYHLANNPDKQERLRQEIRSDNPRKRYLRACVKEALRIWHVIPPNLRKTDRDHVVGGYHIPPGVVIIAPNEFLSRIEKYYPRPNEFIPERWLADKTDPFYYGNAHPMVTLPFGFGIRSCIGRRLAELEIEILMKKLIDEFKVTWEGPPILNINMSTFVSLPYEAKFEVLQ</sequence>
<dbReference type="GO" id="GO:0004497">
    <property type="term" value="F:monooxygenase activity"/>
    <property type="evidence" value="ECO:0007669"/>
    <property type="project" value="UniProtKB-KW"/>
</dbReference>
<dbReference type="Gene3D" id="1.10.630.10">
    <property type="entry name" value="Cytochrome P450"/>
    <property type="match status" value="2"/>
</dbReference>
<dbReference type="Pfam" id="PF00067">
    <property type="entry name" value="p450"/>
    <property type="match status" value="2"/>
</dbReference>
<keyword evidence="5" id="KW-0560">Oxidoreductase</keyword>
<dbReference type="OrthoDB" id="3945418at2759"/>
<evidence type="ECO:0000256" key="8">
    <source>
        <dbReference type="PIRSR" id="PIRSR602401-1"/>
    </source>
</evidence>
<comment type="similarity">
    <text evidence="2">Belongs to the cytochrome P450 family.</text>
</comment>